<evidence type="ECO:0000313" key="4">
    <source>
        <dbReference type="EMBL" id="OWF46908.1"/>
    </source>
</evidence>
<feature type="compositionally biased region" description="Polar residues" evidence="1">
    <location>
        <begin position="183"/>
        <end position="207"/>
    </location>
</feature>
<organism evidence="4 5">
    <name type="scientific">Mizuhopecten yessoensis</name>
    <name type="common">Japanese scallop</name>
    <name type="synonym">Patinopecten yessoensis</name>
    <dbReference type="NCBI Taxonomy" id="6573"/>
    <lineage>
        <taxon>Eukaryota</taxon>
        <taxon>Metazoa</taxon>
        <taxon>Spiralia</taxon>
        <taxon>Lophotrochozoa</taxon>
        <taxon>Mollusca</taxon>
        <taxon>Bivalvia</taxon>
        <taxon>Autobranchia</taxon>
        <taxon>Pteriomorphia</taxon>
        <taxon>Pectinida</taxon>
        <taxon>Pectinoidea</taxon>
        <taxon>Pectinidae</taxon>
        <taxon>Mizuhopecten</taxon>
    </lineage>
</organism>
<dbReference type="Proteomes" id="UP000242188">
    <property type="component" value="Unassembled WGS sequence"/>
</dbReference>
<dbReference type="PROSITE" id="PS50030">
    <property type="entry name" value="UBA"/>
    <property type="match status" value="1"/>
</dbReference>
<dbReference type="CDD" id="cd14316">
    <property type="entry name" value="UBA2_UBAP1_like"/>
    <property type="match status" value="1"/>
</dbReference>
<dbReference type="AlphaFoldDB" id="A0A210QE13"/>
<feature type="compositionally biased region" description="Basic and acidic residues" evidence="1">
    <location>
        <begin position="106"/>
        <end position="127"/>
    </location>
</feature>
<dbReference type="SUPFAM" id="SSF46934">
    <property type="entry name" value="UBA-like"/>
    <property type="match status" value="1"/>
</dbReference>
<dbReference type="InterPro" id="IPR038870">
    <property type="entry name" value="UBAP1"/>
</dbReference>
<dbReference type="InterPro" id="IPR042575">
    <property type="entry name" value="UBAP1_C"/>
</dbReference>
<evidence type="ECO:0000259" key="3">
    <source>
        <dbReference type="PROSITE" id="PS51497"/>
    </source>
</evidence>
<dbReference type="Gene3D" id="1.20.120.1920">
    <property type="entry name" value="UBAP1 SOUBA domain"/>
    <property type="match status" value="1"/>
</dbReference>
<dbReference type="STRING" id="6573.A0A210QE13"/>
<comment type="caution">
    <text evidence="4">The sequence shown here is derived from an EMBL/GenBank/DDBJ whole genome shotgun (WGS) entry which is preliminary data.</text>
</comment>
<feature type="compositionally biased region" description="Low complexity" evidence="1">
    <location>
        <begin position="522"/>
        <end position="535"/>
    </location>
</feature>
<keyword evidence="5" id="KW-1185">Reference proteome</keyword>
<dbReference type="InterPro" id="IPR023340">
    <property type="entry name" value="UMA"/>
</dbReference>
<reference evidence="4 5" key="1">
    <citation type="journal article" date="2017" name="Nat. Ecol. Evol.">
        <title>Scallop genome provides insights into evolution of bilaterian karyotype and development.</title>
        <authorList>
            <person name="Wang S."/>
            <person name="Zhang J."/>
            <person name="Jiao W."/>
            <person name="Li J."/>
            <person name="Xun X."/>
            <person name="Sun Y."/>
            <person name="Guo X."/>
            <person name="Huan P."/>
            <person name="Dong B."/>
            <person name="Zhang L."/>
            <person name="Hu X."/>
            <person name="Sun X."/>
            <person name="Wang J."/>
            <person name="Zhao C."/>
            <person name="Wang Y."/>
            <person name="Wang D."/>
            <person name="Huang X."/>
            <person name="Wang R."/>
            <person name="Lv J."/>
            <person name="Li Y."/>
            <person name="Zhang Z."/>
            <person name="Liu B."/>
            <person name="Lu W."/>
            <person name="Hui Y."/>
            <person name="Liang J."/>
            <person name="Zhou Z."/>
            <person name="Hou R."/>
            <person name="Li X."/>
            <person name="Liu Y."/>
            <person name="Li H."/>
            <person name="Ning X."/>
            <person name="Lin Y."/>
            <person name="Zhao L."/>
            <person name="Xing Q."/>
            <person name="Dou J."/>
            <person name="Li Y."/>
            <person name="Mao J."/>
            <person name="Guo H."/>
            <person name="Dou H."/>
            <person name="Li T."/>
            <person name="Mu C."/>
            <person name="Jiang W."/>
            <person name="Fu Q."/>
            <person name="Fu X."/>
            <person name="Miao Y."/>
            <person name="Liu J."/>
            <person name="Yu Q."/>
            <person name="Li R."/>
            <person name="Liao H."/>
            <person name="Li X."/>
            <person name="Kong Y."/>
            <person name="Jiang Z."/>
            <person name="Chourrout D."/>
            <person name="Li R."/>
            <person name="Bao Z."/>
        </authorList>
    </citation>
    <scope>NUCLEOTIDE SEQUENCE [LARGE SCALE GENOMIC DNA]</scope>
    <source>
        <strain evidence="4 5">PY_sf001</strain>
    </source>
</reference>
<dbReference type="PROSITE" id="PS51497">
    <property type="entry name" value="UMA"/>
    <property type="match status" value="1"/>
</dbReference>
<protein>
    <submittedName>
        <fullName evidence="4">Ubiquitin-associated protein 1</fullName>
    </submittedName>
</protein>
<evidence type="ECO:0000259" key="2">
    <source>
        <dbReference type="PROSITE" id="PS50030"/>
    </source>
</evidence>
<name>A0A210QE13_MIZYE</name>
<proteinExistence type="predicted"/>
<gene>
    <name evidence="4" type="ORF">KP79_PYT14952</name>
</gene>
<dbReference type="EMBL" id="NEDP02004063">
    <property type="protein sequence ID" value="OWF46908.1"/>
    <property type="molecule type" value="Genomic_DNA"/>
</dbReference>
<sequence length="652" mass="72365">MTADDDIIEKHGRRLHTLRHRQASIVSTMAYRDYDRENNEVYGSSISYLDGVPFKISSGFKPPTKVQLPSTLMRKTRVAATRHEEYSFEIEEGVLQWAHERERQLEAQKREEGERQQKANQLREQESQRSSSDDSEPDDEWLASHQSSGPALSGVTPKVGRTGQVASSSVPLQPLKAGLTGSDILTPTPIHTDSNNQHSSTASQNVDVSQFEKVDDPFDMFERQTLNDIEELKSLFSTTDTSAKTTETNSYTANNQSEAENIYENVNSNNSNKSNNVCYPPNGSVGSSHERSAEAGEYVQIETKQLECDGQAATSQIDHGSLPPISQSKEFLVGRIPLPPIGSNGLPSMAHERLHSECETGPSSHLKHQKDVPLYENVNNTQLYENVQILQDNRVSFNANKYSRNNLNSPTPVPPRNRPNYVNVMPQGLGTAGTVTGTGDNPAGMRNALSSPDISSINSLGLHDYDNTRNISSMFSRSPPPRPSSQQDLTAICMPEINPPSWNKYQPLPVTIPSNLETMPGSSKSSSSSDLASPSEIDPYLRLSPEAQRAVDNFVSMGFSKPRSARAVEKFGKDDKEVIEHLCGVNNLSEKGFDTHHAETVLLLYNNDVKKAEKYLDTFHQFKELGFSHDRIKEALVTNNLDREKALDYLTT</sequence>
<evidence type="ECO:0000256" key="1">
    <source>
        <dbReference type="SAM" id="MobiDB-lite"/>
    </source>
</evidence>
<dbReference type="InterPro" id="IPR015940">
    <property type="entry name" value="UBA"/>
</dbReference>
<dbReference type="GO" id="GO:0000813">
    <property type="term" value="C:ESCRT I complex"/>
    <property type="evidence" value="ECO:0007669"/>
    <property type="project" value="InterPro"/>
</dbReference>
<feature type="domain" description="UBA" evidence="2">
    <location>
        <begin position="610"/>
        <end position="652"/>
    </location>
</feature>
<dbReference type="PANTHER" id="PTHR15960:SF5">
    <property type="entry name" value="LD44032P"/>
    <property type="match status" value="1"/>
</dbReference>
<dbReference type="SMART" id="SM00165">
    <property type="entry name" value="UBA"/>
    <property type="match status" value="2"/>
</dbReference>
<feature type="region of interest" description="Disordered" evidence="1">
    <location>
        <begin position="106"/>
        <end position="207"/>
    </location>
</feature>
<dbReference type="GO" id="GO:0043130">
    <property type="term" value="F:ubiquitin binding"/>
    <property type="evidence" value="ECO:0007669"/>
    <property type="project" value="InterPro"/>
</dbReference>
<dbReference type="InterPro" id="IPR009060">
    <property type="entry name" value="UBA-like_sf"/>
</dbReference>
<feature type="region of interest" description="Disordered" evidence="1">
    <location>
        <begin position="513"/>
        <end position="537"/>
    </location>
</feature>
<accession>A0A210QE13</accession>
<dbReference type="PANTHER" id="PTHR15960">
    <property type="entry name" value="LD44032P"/>
    <property type="match status" value="1"/>
</dbReference>
<dbReference type="GO" id="GO:0043162">
    <property type="term" value="P:ubiquitin-dependent protein catabolic process via the multivesicular body sorting pathway"/>
    <property type="evidence" value="ECO:0007669"/>
    <property type="project" value="InterPro"/>
</dbReference>
<evidence type="ECO:0000313" key="5">
    <source>
        <dbReference type="Proteomes" id="UP000242188"/>
    </source>
</evidence>
<dbReference type="OrthoDB" id="2018023at2759"/>
<feature type="domain" description="UMA" evidence="3">
    <location>
        <begin position="49"/>
        <end position="95"/>
    </location>
</feature>